<feature type="transmembrane region" description="Helical" evidence="8">
    <location>
        <begin position="179"/>
        <end position="197"/>
    </location>
</feature>
<evidence type="ECO:0000313" key="11">
    <source>
        <dbReference type="Proteomes" id="UP000238153"/>
    </source>
</evidence>
<evidence type="ECO:0000313" key="9">
    <source>
        <dbReference type="EMBL" id="MDT4286189.1"/>
    </source>
</evidence>
<evidence type="ECO:0000256" key="5">
    <source>
        <dbReference type="ARBA" id="ARBA00022989"/>
    </source>
</evidence>
<feature type="transmembrane region" description="Helical" evidence="8">
    <location>
        <begin position="70"/>
        <end position="86"/>
    </location>
</feature>
<keyword evidence="12" id="KW-1185">Reference proteome</keyword>
<dbReference type="PANTHER" id="PTHR22926">
    <property type="entry name" value="PHOSPHO-N-ACETYLMURAMOYL-PENTAPEPTIDE-TRANSFERASE"/>
    <property type="match status" value="1"/>
</dbReference>
<comment type="caution">
    <text evidence="10">The sequence shown here is derived from an EMBL/GenBank/DDBJ whole genome shotgun (WGS) entry which is preliminary data.</text>
</comment>
<evidence type="ECO:0000256" key="6">
    <source>
        <dbReference type="ARBA" id="ARBA00023136"/>
    </source>
</evidence>
<dbReference type="GO" id="GO:0009103">
    <property type="term" value="P:lipopolysaccharide biosynthetic process"/>
    <property type="evidence" value="ECO:0007669"/>
    <property type="project" value="TreeGrafter"/>
</dbReference>
<proteinExistence type="predicted"/>
<dbReference type="STRING" id="1283.ShL2_01997"/>
<dbReference type="Proteomes" id="UP000238153">
    <property type="component" value="Unassembled WGS sequence"/>
</dbReference>
<evidence type="ECO:0000256" key="8">
    <source>
        <dbReference type="SAM" id="Phobius"/>
    </source>
</evidence>
<feature type="transmembrane region" description="Helical" evidence="8">
    <location>
        <begin position="310"/>
        <end position="331"/>
    </location>
</feature>
<dbReference type="GeneID" id="93781466"/>
<feature type="transmembrane region" description="Helical" evidence="8">
    <location>
        <begin position="232"/>
        <end position="253"/>
    </location>
</feature>
<gene>
    <name evidence="10" type="ORF">CV019_10535</name>
    <name evidence="9" type="ORF">RO950_04055</name>
</gene>
<feature type="transmembrane region" description="Helical" evidence="8">
    <location>
        <begin position="126"/>
        <end position="148"/>
    </location>
</feature>
<keyword evidence="3 10" id="KW-0808">Transferase</keyword>
<feature type="binding site" evidence="7">
    <location>
        <position position="148"/>
    </location>
    <ligand>
        <name>Mg(2+)</name>
        <dbReference type="ChEBI" id="CHEBI:18420"/>
    </ligand>
</feature>
<dbReference type="InterPro" id="IPR018480">
    <property type="entry name" value="PNAcMuramoyl-5peptid_Trfase_CS"/>
</dbReference>
<keyword evidence="6 8" id="KW-0472">Membrane</keyword>
<dbReference type="KEGG" id="shh:ShL2_01997"/>
<keyword evidence="4 8" id="KW-0812">Transmembrane</keyword>
<sequence>MYTLLLIAVTLVISLILTPMIIKVSIKFDLVDRPNFRKVHTKPVSVLGGTVILLSFLIGIWLGHPIEREVKPLVMGAIVMYLVGLIDDIYDLKPILKLIGQIVAASIVAFYGITIDFISFPMGPTIHFGILSIPITIIWIVAITNAINLIDGLDGLASGVSAIGLITIAFIAILQANVFIIMICSVLIGSLLGFLCFNFHPAKIFLGDSGALLIGFIIGFLSLLGFKNITFISLFFPIVILAVPFIDTLFAMIRRMRNGQHIMQADKSHLHHKLLALGYSHRQTVLLIYSIAILFSLSSIILYLSQPLGVLLMFILIVITIELIVEFTGLIDDSYRPILNLITKKNEQHHGDNGVDQHDKK</sequence>
<organism evidence="10 11">
    <name type="scientific">Staphylococcus haemolyticus</name>
    <dbReference type="NCBI Taxonomy" id="1283"/>
    <lineage>
        <taxon>Bacteria</taxon>
        <taxon>Bacillati</taxon>
        <taxon>Bacillota</taxon>
        <taxon>Bacilli</taxon>
        <taxon>Bacillales</taxon>
        <taxon>Staphylococcaceae</taxon>
        <taxon>Staphylococcus</taxon>
    </lineage>
</organism>
<reference evidence="9 12" key="2">
    <citation type="submission" date="2023-08" db="EMBL/GenBank/DDBJ databases">
        <title>Genomic surveillance of Staphylococcus haemolyticus neonatal outbreak in southern France.</title>
        <authorList>
            <person name="Magnan C."/>
            <person name="Morsli M."/>
            <person name="Thiery B."/>
            <person name="Salipante F."/>
            <person name="Attar J."/>
            <person name="Massimo D.M."/>
            <person name="Ory J."/>
            <person name="Pantel A."/>
            <person name="Lavigne J.-P."/>
        </authorList>
    </citation>
    <scope>NUCLEOTIDE SEQUENCE [LARGE SCALE GENOMIC DNA]</scope>
    <source>
        <strain evidence="9 12">NSH026</strain>
    </source>
</reference>
<dbReference type="AlphaFoldDB" id="A0A2A1K9V0"/>
<keyword evidence="2" id="KW-1003">Cell membrane</keyword>
<evidence type="ECO:0000313" key="12">
    <source>
        <dbReference type="Proteomes" id="UP001269271"/>
    </source>
</evidence>
<dbReference type="EMBL" id="JAVSOO010000007">
    <property type="protein sequence ID" value="MDT4286189.1"/>
    <property type="molecule type" value="Genomic_DNA"/>
</dbReference>
<dbReference type="Pfam" id="PF00953">
    <property type="entry name" value="Glycos_transf_4"/>
    <property type="match status" value="1"/>
</dbReference>
<dbReference type="PROSITE" id="PS01348">
    <property type="entry name" value="MRAY_2"/>
    <property type="match status" value="1"/>
</dbReference>
<evidence type="ECO:0000256" key="1">
    <source>
        <dbReference type="ARBA" id="ARBA00004651"/>
    </source>
</evidence>
<feature type="binding site" evidence="7">
    <location>
        <position position="208"/>
    </location>
    <ligand>
        <name>Mg(2+)</name>
        <dbReference type="ChEBI" id="CHEBI:18420"/>
    </ligand>
</feature>
<feature type="transmembrane region" description="Helical" evidence="8">
    <location>
        <begin position="285"/>
        <end position="304"/>
    </location>
</feature>
<accession>A0A2A1K9V0</accession>
<feature type="transmembrane region" description="Helical" evidence="8">
    <location>
        <begin position="46"/>
        <end position="64"/>
    </location>
</feature>
<dbReference type="GO" id="GO:0005886">
    <property type="term" value="C:plasma membrane"/>
    <property type="evidence" value="ECO:0007669"/>
    <property type="project" value="UniProtKB-SubCell"/>
</dbReference>
<dbReference type="EC" id="2.7.8.-" evidence="9"/>
<comment type="cofactor">
    <cofactor evidence="7">
        <name>Mg(2+)</name>
        <dbReference type="ChEBI" id="CHEBI:18420"/>
    </cofactor>
</comment>
<dbReference type="PANTHER" id="PTHR22926:SF3">
    <property type="entry name" value="UNDECAPRENYL-PHOSPHATE ALPHA-N-ACETYLGLUCOSAMINYL 1-PHOSPHATE TRANSFERASE"/>
    <property type="match status" value="1"/>
</dbReference>
<evidence type="ECO:0000256" key="4">
    <source>
        <dbReference type="ARBA" id="ARBA00022692"/>
    </source>
</evidence>
<dbReference type="InterPro" id="IPR000715">
    <property type="entry name" value="Glycosyl_transferase_4"/>
</dbReference>
<dbReference type="GO" id="GO:0044038">
    <property type="term" value="P:cell wall macromolecule biosynthetic process"/>
    <property type="evidence" value="ECO:0007669"/>
    <property type="project" value="TreeGrafter"/>
</dbReference>
<evidence type="ECO:0000256" key="2">
    <source>
        <dbReference type="ARBA" id="ARBA00022475"/>
    </source>
</evidence>
<evidence type="ECO:0000313" key="10">
    <source>
        <dbReference type="EMBL" id="PPJ72660.1"/>
    </source>
</evidence>
<dbReference type="Proteomes" id="UP001269271">
    <property type="component" value="Unassembled WGS sequence"/>
</dbReference>
<dbReference type="EMBL" id="PGWX01000368">
    <property type="protein sequence ID" value="PPJ72660.1"/>
    <property type="molecule type" value="Genomic_DNA"/>
</dbReference>
<dbReference type="GO" id="GO:0046872">
    <property type="term" value="F:metal ion binding"/>
    <property type="evidence" value="ECO:0007669"/>
    <property type="project" value="UniProtKB-KW"/>
</dbReference>
<dbReference type="RefSeq" id="WP_011276406.1">
    <property type="nucleotide sequence ID" value="NZ_BKAY01000008.1"/>
</dbReference>
<dbReference type="OMA" id="MCLGFLP"/>
<feature type="transmembrane region" description="Helical" evidence="8">
    <location>
        <begin position="155"/>
        <end position="173"/>
    </location>
</feature>
<dbReference type="GO" id="GO:0016780">
    <property type="term" value="F:phosphotransferase activity, for other substituted phosphate groups"/>
    <property type="evidence" value="ECO:0007669"/>
    <property type="project" value="InterPro"/>
</dbReference>
<reference evidence="10 11" key="1">
    <citation type="submission" date="2017-11" db="EMBL/GenBank/DDBJ databases">
        <authorList>
            <person name="Founou R.C."/>
            <person name="Founou L."/>
            <person name="Allam M."/>
            <person name="Ismail A."/>
            <person name="Essack S.Y."/>
        </authorList>
    </citation>
    <scope>NUCLEOTIDE SEQUENCE [LARGE SCALE GENOMIC DNA]</scope>
    <source>
        <strain evidence="10 11">G811N2B1</strain>
    </source>
</reference>
<keyword evidence="7" id="KW-0460">Magnesium</keyword>
<dbReference type="GO" id="GO:0071555">
    <property type="term" value="P:cell wall organization"/>
    <property type="evidence" value="ECO:0007669"/>
    <property type="project" value="TreeGrafter"/>
</dbReference>
<keyword evidence="7" id="KW-0479">Metal-binding</keyword>
<keyword evidence="5 8" id="KW-1133">Transmembrane helix</keyword>
<evidence type="ECO:0000256" key="7">
    <source>
        <dbReference type="PIRSR" id="PIRSR600715-1"/>
    </source>
</evidence>
<feature type="transmembrane region" description="Helical" evidence="8">
    <location>
        <begin position="6"/>
        <end position="26"/>
    </location>
</feature>
<feature type="transmembrane region" description="Helical" evidence="8">
    <location>
        <begin position="204"/>
        <end position="226"/>
    </location>
</feature>
<protein>
    <submittedName>
        <fullName evidence="9">MraY family glycosyltransferase</fullName>
        <ecNumber evidence="9">2.7.8.-</ecNumber>
    </submittedName>
    <submittedName>
        <fullName evidence="10">Undecaprenyl/decaprenyl-phosphate alpha-N-acetylglucosaminyl 1-phosphate transferase</fullName>
    </submittedName>
</protein>
<comment type="subcellular location">
    <subcellularLocation>
        <location evidence="1">Cell membrane</location>
        <topology evidence="1">Multi-pass membrane protein</topology>
    </subcellularLocation>
</comment>
<name>A0A2A1K9V0_STAHA</name>
<feature type="transmembrane region" description="Helical" evidence="8">
    <location>
        <begin position="98"/>
        <end position="120"/>
    </location>
</feature>
<dbReference type="CDD" id="cd06853">
    <property type="entry name" value="GT_WecA_like"/>
    <property type="match status" value="1"/>
</dbReference>
<evidence type="ECO:0000256" key="3">
    <source>
        <dbReference type="ARBA" id="ARBA00022679"/>
    </source>
</evidence>